<feature type="domain" description="Methyl-accepting transducer" evidence="6">
    <location>
        <begin position="276"/>
        <end position="512"/>
    </location>
</feature>
<keyword evidence="9" id="KW-1185">Reference proteome</keyword>
<name>A0ABQ4P7R4_9GAMM</name>
<evidence type="ECO:0000256" key="3">
    <source>
        <dbReference type="ARBA" id="ARBA00029447"/>
    </source>
</evidence>
<feature type="transmembrane region" description="Helical" evidence="5">
    <location>
        <begin position="15"/>
        <end position="38"/>
    </location>
</feature>
<feature type="domain" description="HAMP" evidence="7">
    <location>
        <begin position="217"/>
        <end position="271"/>
    </location>
</feature>
<dbReference type="PROSITE" id="PS50885">
    <property type="entry name" value="HAMP"/>
    <property type="match status" value="1"/>
</dbReference>
<gene>
    <name evidence="8" type="ORF">TUM4438_12570</name>
</gene>
<dbReference type="SMART" id="SM00304">
    <property type="entry name" value="HAMP"/>
    <property type="match status" value="2"/>
</dbReference>
<evidence type="ECO:0000259" key="6">
    <source>
        <dbReference type="PROSITE" id="PS50111"/>
    </source>
</evidence>
<keyword evidence="2 4" id="KW-0807">Transducer</keyword>
<accession>A0ABQ4P7R4</accession>
<keyword evidence="5" id="KW-1133">Transmembrane helix</keyword>
<evidence type="ECO:0000256" key="1">
    <source>
        <dbReference type="ARBA" id="ARBA00004370"/>
    </source>
</evidence>
<keyword evidence="5" id="KW-0812">Transmembrane</keyword>
<evidence type="ECO:0000256" key="2">
    <source>
        <dbReference type="ARBA" id="ARBA00023224"/>
    </source>
</evidence>
<evidence type="ECO:0000256" key="5">
    <source>
        <dbReference type="SAM" id="Phobius"/>
    </source>
</evidence>
<keyword evidence="5" id="KW-0472">Membrane</keyword>
<dbReference type="InterPro" id="IPR003660">
    <property type="entry name" value="HAMP_dom"/>
</dbReference>
<dbReference type="PROSITE" id="PS50111">
    <property type="entry name" value="CHEMOTAXIS_TRANSDUC_2"/>
    <property type="match status" value="1"/>
</dbReference>
<dbReference type="PANTHER" id="PTHR32089">
    <property type="entry name" value="METHYL-ACCEPTING CHEMOTAXIS PROTEIN MCPB"/>
    <property type="match status" value="1"/>
</dbReference>
<dbReference type="PANTHER" id="PTHR32089:SF112">
    <property type="entry name" value="LYSOZYME-LIKE PROTEIN-RELATED"/>
    <property type="match status" value="1"/>
</dbReference>
<organism evidence="8 9">
    <name type="scientific">Shewanella sairae</name>
    <dbReference type="NCBI Taxonomy" id="190310"/>
    <lineage>
        <taxon>Bacteria</taxon>
        <taxon>Pseudomonadati</taxon>
        <taxon>Pseudomonadota</taxon>
        <taxon>Gammaproteobacteria</taxon>
        <taxon>Alteromonadales</taxon>
        <taxon>Shewanellaceae</taxon>
        <taxon>Shewanella</taxon>
    </lineage>
</organism>
<evidence type="ECO:0000313" key="9">
    <source>
        <dbReference type="Proteomes" id="UP000887104"/>
    </source>
</evidence>
<dbReference type="Proteomes" id="UP000887104">
    <property type="component" value="Unassembled WGS sequence"/>
</dbReference>
<dbReference type="InterPro" id="IPR004089">
    <property type="entry name" value="MCPsignal_dom"/>
</dbReference>
<comment type="subcellular location">
    <subcellularLocation>
        <location evidence="1">Membrane</location>
    </subcellularLocation>
</comment>
<dbReference type="EMBL" id="BPEY01000015">
    <property type="protein sequence ID" value="GIU43501.1"/>
    <property type="molecule type" value="Genomic_DNA"/>
</dbReference>
<sequence>MLSFNNLSFRTKLTIPISIIACLFTIMSVSTIAMLAAIEADSEHIAQAYIPTQTVLLKADTDLHQAMLAEKSLIAVSASSQTEYKELFDNYIKNIDQAAERVPSYHNLSKLKLAPIHDREVRQYLNLSQKWQQSTTQYFSNTNKYDVDTLIQVSLNNEVIFEQMRDIVDVLLNATLAASEKSVTSASNEINYNQNISYFGLVLGLSLCLLIIIFFPGLITSRLNLLLSQIQNIAKGNGDLTARLGIDSKDEIGQIAIEFDHFIEKLQTLLGNVIKIAEQLSHAQVQMSEHAQDASHAMIEQQNEVTAISQSINEMAQAANEIASSAERAASNANDSNEATQQGLAVVDTTKASIHELSTQMGRASEVIKTLQENCLEIGSVVDVINNIAEQTNLLALNAAIEAARAGEQGRGFAVVADEVRTLAGRTQQSTTEIHAMVQRLQQISGEAVQAFVDSGQQTDNAVNHTDNTGVALHQIATSVSQISDINTSVAFASHQQTDVTAALSENMNRINLQINTVAHSTQLTSQCCQDIDSMNQALQQQLANFKV</sequence>
<reference evidence="8" key="1">
    <citation type="submission" date="2021-05" db="EMBL/GenBank/DDBJ databases">
        <title>Molecular characterization for Shewanella algae harboring chromosomal blaOXA-55-like strains isolated from clinical and environment sample.</title>
        <authorList>
            <person name="Ohama Y."/>
            <person name="Aoki K."/>
            <person name="Harada S."/>
            <person name="Moriya K."/>
            <person name="Ishii Y."/>
            <person name="Tateda K."/>
        </authorList>
    </citation>
    <scope>NUCLEOTIDE SEQUENCE</scope>
    <source>
        <strain evidence="8">JCM 11563</strain>
    </source>
</reference>
<evidence type="ECO:0000259" key="7">
    <source>
        <dbReference type="PROSITE" id="PS50885"/>
    </source>
</evidence>
<dbReference type="CDD" id="cd06225">
    <property type="entry name" value="HAMP"/>
    <property type="match status" value="1"/>
</dbReference>
<dbReference type="Gene3D" id="1.10.287.950">
    <property type="entry name" value="Methyl-accepting chemotaxis protein"/>
    <property type="match status" value="1"/>
</dbReference>
<dbReference type="SUPFAM" id="SSF58104">
    <property type="entry name" value="Methyl-accepting chemotaxis protein (MCP) signaling domain"/>
    <property type="match status" value="1"/>
</dbReference>
<evidence type="ECO:0000313" key="8">
    <source>
        <dbReference type="EMBL" id="GIU43501.1"/>
    </source>
</evidence>
<evidence type="ECO:0000256" key="4">
    <source>
        <dbReference type="PROSITE-ProRule" id="PRU00284"/>
    </source>
</evidence>
<dbReference type="SMART" id="SM00283">
    <property type="entry name" value="MA"/>
    <property type="match status" value="1"/>
</dbReference>
<dbReference type="RefSeq" id="WP_220780323.1">
    <property type="nucleotide sequence ID" value="NZ_BPEY01000015.1"/>
</dbReference>
<dbReference type="CDD" id="cd11386">
    <property type="entry name" value="MCP_signal"/>
    <property type="match status" value="1"/>
</dbReference>
<comment type="caution">
    <text evidence="8">The sequence shown here is derived from an EMBL/GenBank/DDBJ whole genome shotgun (WGS) entry which is preliminary data.</text>
</comment>
<feature type="transmembrane region" description="Helical" evidence="5">
    <location>
        <begin position="198"/>
        <end position="219"/>
    </location>
</feature>
<protein>
    <submittedName>
        <fullName evidence="8">Methyl-accepting chemotaxis protein</fullName>
    </submittedName>
</protein>
<comment type="similarity">
    <text evidence="3">Belongs to the methyl-accepting chemotaxis (MCP) protein family.</text>
</comment>
<proteinExistence type="inferred from homology"/>
<dbReference type="Pfam" id="PF00015">
    <property type="entry name" value="MCPsignal"/>
    <property type="match status" value="1"/>
</dbReference>
<dbReference type="Pfam" id="PF00672">
    <property type="entry name" value="HAMP"/>
    <property type="match status" value="1"/>
</dbReference>